<evidence type="ECO:0000259" key="1">
    <source>
        <dbReference type="Pfam" id="PF13186"/>
    </source>
</evidence>
<evidence type="ECO:0000313" key="2">
    <source>
        <dbReference type="EMBL" id="PUE05190.1"/>
    </source>
</evidence>
<dbReference type="InterPro" id="IPR013785">
    <property type="entry name" value="Aldolase_TIM"/>
</dbReference>
<dbReference type="Pfam" id="PF13186">
    <property type="entry name" value="SPASM"/>
    <property type="match status" value="1"/>
</dbReference>
<evidence type="ECO:0000313" key="3">
    <source>
        <dbReference type="Proteomes" id="UP000250928"/>
    </source>
</evidence>
<comment type="caution">
    <text evidence="2">The sequence shown here is derived from an EMBL/GenBank/DDBJ whole genome shotgun (WGS) entry which is preliminary data.</text>
</comment>
<reference evidence="2 3" key="1">
    <citation type="submission" date="2018-01" db="EMBL/GenBank/DDBJ databases">
        <title>Novel co-symbiosis in the lucinid bivalve Phacoides pectinatus.</title>
        <authorList>
            <person name="Lim S.J."/>
            <person name="Davis B.G."/>
            <person name="Gill D.E."/>
            <person name="Engel A.S."/>
            <person name="Anderson L.C."/>
            <person name="Campbell B.J."/>
        </authorList>
    </citation>
    <scope>NUCLEOTIDE SEQUENCE [LARGE SCALE GENOMIC DNA]</scope>
    <source>
        <strain evidence="2">N3_P5</strain>
    </source>
</reference>
<dbReference type="NCBIfam" id="TIGR04085">
    <property type="entry name" value="rSAM_more_4Fe4S"/>
    <property type="match status" value="1"/>
</dbReference>
<gene>
    <name evidence="2" type="ORF">C3L24_01715</name>
</gene>
<dbReference type="EMBL" id="PQCO01000093">
    <property type="protein sequence ID" value="PUE05190.1"/>
    <property type="molecule type" value="Genomic_DNA"/>
</dbReference>
<accession>A0A6N4DZA3</accession>
<sequence length="164" mass="18118">MLQCAGRSRDERRTVGAVTAVALASRFWGLGCPKIFHEVATLLFHLDESQIENFHDPEKNCGAGWSSVTLGPTGELRPCPMFEERYLTLGNLVEHSLEDVLRDSSDRFRYLTTIETPSPESCGGCVNSSLCMGCIARPVTVNRGDFSECGWGRKTGIMRFVEAP</sequence>
<protein>
    <recommendedName>
        <fullName evidence="1">4Fe4S-binding SPASM domain-containing protein</fullName>
    </recommendedName>
</protein>
<dbReference type="AlphaFoldDB" id="A0A6N4DZA3"/>
<dbReference type="PANTHER" id="PTHR11228">
    <property type="entry name" value="RADICAL SAM DOMAIN PROTEIN"/>
    <property type="match status" value="1"/>
</dbReference>
<dbReference type="InterPro" id="IPR058240">
    <property type="entry name" value="rSAM_sf"/>
</dbReference>
<dbReference type="PANTHER" id="PTHR11228:SF27">
    <property type="entry name" value="GLYCYL-RADICAL ENZYME ACTIVATING ENZYME MJ1227-RELATED"/>
    <property type="match status" value="1"/>
</dbReference>
<dbReference type="Gene3D" id="3.20.20.70">
    <property type="entry name" value="Aldolase class I"/>
    <property type="match status" value="1"/>
</dbReference>
<dbReference type="SUPFAM" id="SSF102114">
    <property type="entry name" value="Radical SAM enzymes"/>
    <property type="match status" value="1"/>
</dbReference>
<organism evidence="2 3">
    <name type="scientific">Candidatus Sedimenticola endophacoides</name>
    <dbReference type="NCBI Taxonomy" id="2548426"/>
    <lineage>
        <taxon>Bacteria</taxon>
        <taxon>Pseudomonadati</taxon>
        <taxon>Pseudomonadota</taxon>
        <taxon>Gammaproteobacteria</taxon>
        <taxon>Chromatiales</taxon>
        <taxon>Sedimenticolaceae</taxon>
        <taxon>Sedimenticola</taxon>
    </lineage>
</organism>
<dbReference type="InterPro" id="IPR050377">
    <property type="entry name" value="Radical_SAM_PqqE_MftC-like"/>
</dbReference>
<feature type="domain" description="4Fe4S-binding SPASM" evidence="1">
    <location>
        <begin position="61"/>
        <end position="125"/>
    </location>
</feature>
<dbReference type="InterPro" id="IPR023885">
    <property type="entry name" value="4Fe4S-binding_SPASM_dom"/>
</dbReference>
<dbReference type="Proteomes" id="UP000250928">
    <property type="component" value="Unassembled WGS sequence"/>
</dbReference>
<name>A0A6N4DZA3_9GAMM</name>
<proteinExistence type="predicted"/>